<dbReference type="Pfam" id="PF04069">
    <property type="entry name" value="OpuAC"/>
    <property type="match status" value="1"/>
</dbReference>
<keyword evidence="3" id="KW-1185">Reference proteome</keyword>
<gene>
    <name evidence="2" type="ORF">Gocc_0569</name>
</gene>
<dbReference type="Gene3D" id="3.40.190.100">
    <property type="entry name" value="Glycine betaine-binding periplasmic protein, domain 2"/>
    <property type="match status" value="1"/>
</dbReference>
<dbReference type="GO" id="GO:0043190">
    <property type="term" value="C:ATP-binding cassette (ABC) transporter complex"/>
    <property type="evidence" value="ECO:0007669"/>
    <property type="project" value="InterPro"/>
</dbReference>
<evidence type="ECO:0000313" key="3">
    <source>
        <dbReference type="Proteomes" id="UP000254134"/>
    </source>
</evidence>
<dbReference type="GO" id="GO:0022857">
    <property type="term" value="F:transmembrane transporter activity"/>
    <property type="evidence" value="ECO:0007669"/>
    <property type="project" value="InterPro"/>
</dbReference>
<name>A0A7M2Z1H9_9ACTN</name>
<comment type="caution">
    <text evidence="2">The sequence shown here is derived from an EMBL/GenBank/DDBJ whole genome shotgun (WGS) entry which is preliminary data.</text>
</comment>
<dbReference type="Proteomes" id="UP000254134">
    <property type="component" value="Unassembled WGS sequence"/>
</dbReference>
<evidence type="ECO:0000313" key="2">
    <source>
        <dbReference type="EMBL" id="RDI76150.1"/>
    </source>
</evidence>
<sequence length="338" mass="37327">MNVRVTHTNKEGRMRDRLTARRLRLAGVAIVALAALVVSASAMGGGTRSTACGTVVLNENAWAGSTSNVYVVKYVLEKNLGCKVKVTNITEGQPNFQAMADGKIDVVLEDWQNLASFPQYTKNGSVVKVGGNGIVGVIGWYIPRYLLKQYPQFKTWKGLKGKESVFKSPELGSQGMFLGGDPSYVQKDRMLIKGLGLDFKHVVAGAEPAQVARWSQLYKQKKPVIFYWYDPQYLNAQYDLVRVQLPKRFKGCLDDEKKGGDPKKFACEYPSYVLDKLVSGKFAKSGSPALAVIKRFKWTSADQNAVANLIAGKKMKPDKAAEIWVKGHQAKVNAWLGK</sequence>
<reference evidence="2 3" key="1">
    <citation type="submission" date="2018-07" db="EMBL/GenBank/DDBJ databases">
        <title>High-quality-draft genome sequence of Gaiella occulta.</title>
        <authorList>
            <person name="Severino R."/>
            <person name="Froufe H.J.C."/>
            <person name="Rainey F.A."/>
            <person name="Barroso C."/>
            <person name="Albuquerque L."/>
            <person name="Lobo-Da-Cunha A."/>
            <person name="Da Costa M.S."/>
            <person name="Egas C."/>
        </authorList>
    </citation>
    <scope>NUCLEOTIDE SEQUENCE [LARGE SCALE GENOMIC DNA]</scope>
    <source>
        <strain evidence="2 3">F2-233</strain>
    </source>
</reference>
<dbReference type="AlphaFoldDB" id="A0A7M2Z1H9"/>
<evidence type="ECO:0000259" key="1">
    <source>
        <dbReference type="Pfam" id="PF04069"/>
    </source>
</evidence>
<accession>A0A7M2Z1H9</accession>
<protein>
    <submittedName>
        <fullName evidence="2">Substrate binding domain of ABC-type glycine betaine transport system</fullName>
    </submittedName>
</protein>
<feature type="domain" description="ABC-type glycine betaine transport system substrate-binding" evidence="1">
    <location>
        <begin position="54"/>
        <end position="326"/>
    </location>
</feature>
<dbReference type="Gene3D" id="3.40.190.10">
    <property type="entry name" value="Periplasmic binding protein-like II"/>
    <property type="match status" value="1"/>
</dbReference>
<organism evidence="2 3">
    <name type="scientific">Gaiella occulta</name>
    <dbReference type="NCBI Taxonomy" id="1002870"/>
    <lineage>
        <taxon>Bacteria</taxon>
        <taxon>Bacillati</taxon>
        <taxon>Actinomycetota</taxon>
        <taxon>Thermoleophilia</taxon>
        <taxon>Gaiellales</taxon>
        <taxon>Gaiellaceae</taxon>
        <taxon>Gaiella</taxon>
    </lineage>
</organism>
<dbReference type="SUPFAM" id="SSF53850">
    <property type="entry name" value="Periplasmic binding protein-like II"/>
    <property type="match status" value="1"/>
</dbReference>
<proteinExistence type="predicted"/>
<reference evidence="3" key="2">
    <citation type="journal article" date="2019" name="MicrobiologyOpen">
        <title>High-quality draft genome sequence of Gaiella occulta isolated from a 150 meter deep mineral water borehole and comparison with the genome sequences of other deep-branching lineages of the phylum Actinobacteria.</title>
        <authorList>
            <person name="Severino R."/>
            <person name="Froufe H.J.C."/>
            <person name="Barroso C."/>
            <person name="Albuquerque L."/>
            <person name="Lobo-da-Cunha A."/>
            <person name="da Costa M.S."/>
            <person name="Egas C."/>
        </authorList>
    </citation>
    <scope>NUCLEOTIDE SEQUENCE [LARGE SCALE GENOMIC DNA]</scope>
    <source>
        <strain evidence="3">F2-233</strain>
    </source>
</reference>
<dbReference type="InterPro" id="IPR007210">
    <property type="entry name" value="ABC_Gly_betaine_transp_sub-bd"/>
</dbReference>
<dbReference type="EMBL" id="QQZY01000001">
    <property type="protein sequence ID" value="RDI76150.1"/>
    <property type="molecule type" value="Genomic_DNA"/>
</dbReference>